<organism evidence="8 9">
    <name type="scientific">Pseudopedobacter saltans</name>
    <dbReference type="NCBI Taxonomy" id="151895"/>
    <lineage>
        <taxon>Bacteria</taxon>
        <taxon>Pseudomonadati</taxon>
        <taxon>Bacteroidota</taxon>
        <taxon>Sphingobacteriia</taxon>
        <taxon>Sphingobacteriales</taxon>
        <taxon>Sphingobacteriaceae</taxon>
        <taxon>Pseudopedobacter</taxon>
    </lineage>
</organism>
<protein>
    <submittedName>
        <fullName evidence="8">Lipid A biosynthesis acyltransferase</fullName>
    </submittedName>
</protein>
<dbReference type="GO" id="GO:0005886">
    <property type="term" value="C:plasma membrane"/>
    <property type="evidence" value="ECO:0007669"/>
    <property type="project" value="UniProtKB-SubCell"/>
</dbReference>
<evidence type="ECO:0000256" key="7">
    <source>
        <dbReference type="SAM" id="Phobius"/>
    </source>
</evidence>
<feature type="transmembrane region" description="Helical" evidence="7">
    <location>
        <begin position="6"/>
        <end position="31"/>
    </location>
</feature>
<name>A0A2W5F2U1_9SPHI</name>
<dbReference type="AlphaFoldDB" id="A0A2W5F2U1"/>
<evidence type="ECO:0000256" key="1">
    <source>
        <dbReference type="ARBA" id="ARBA00004533"/>
    </source>
</evidence>
<dbReference type="InterPro" id="IPR004960">
    <property type="entry name" value="LipA_acyltrans"/>
</dbReference>
<keyword evidence="7" id="KW-1133">Transmembrane helix</keyword>
<dbReference type="Pfam" id="PF03279">
    <property type="entry name" value="Lip_A_acyltrans"/>
    <property type="match status" value="1"/>
</dbReference>
<evidence type="ECO:0000313" key="9">
    <source>
        <dbReference type="Proteomes" id="UP000249645"/>
    </source>
</evidence>
<dbReference type="EMBL" id="QFOI01000128">
    <property type="protein sequence ID" value="PZP49093.1"/>
    <property type="molecule type" value="Genomic_DNA"/>
</dbReference>
<dbReference type="CDD" id="cd07984">
    <property type="entry name" value="LPLAT_LABLAT-like"/>
    <property type="match status" value="1"/>
</dbReference>
<reference evidence="8 9" key="1">
    <citation type="submission" date="2017-11" db="EMBL/GenBank/DDBJ databases">
        <title>Infants hospitalized years apart are colonized by the same room-sourced microbial strains.</title>
        <authorList>
            <person name="Brooks B."/>
            <person name="Olm M.R."/>
            <person name="Firek B.A."/>
            <person name="Baker R."/>
            <person name="Thomas B.C."/>
            <person name="Morowitz M.J."/>
            <person name="Banfield J.F."/>
        </authorList>
    </citation>
    <scope>NUCLEOTIDE SEQUENCE [LARGE SCALE GENOMIC DNA]</scope>
    <source>
        <strain evidence="8">S2_009_000_R2_76</strain>
    </source>
</reference>
<evidence type="ECO:0000256" key="3">
    <source>
        <dbReference type="ARBA" id="ARBA00022519"/>
    </source>
</evidence>
<dbReference type="Proteomes" id="UP000249645">
    <property type="component" value="Unassembled WGS sequence"/>
</dbReference>
<dbReference type="GO" id="GO:0016746">
    <property type="term" value="F:acyltransferase activity"/>
    <property type="evidence" value="ECO:0007669"/>
    <property type="project" value="UniProtKB-KW"/>
</dbReference>
<comment type="subcellular location">
    <subcellularLocation>
        <location evidence="1">Cell inner membrane</location>
    </subcellularLocation>
</comment>
<sequence>MYYIVYGILYLFSLLPFPILYLLSDFVAFILRKITHYRKEVLRKNLLIAFPEKTHEEREVIRKSFYRNLTDNFVEAIKLLSISEKSLNKRFLAENPEVMLELYKQNKNITVVLGHFFNWEYANQLYSLKVQQDLVVVYMPLKNELFNRIFLKLRNRYKTFLVSAHKYATEIKPFGKTKPYTVILVGDQNPGHVPVAYWTPFFGVMTPFVTGPEKSARVGKHAVAYCSIKKVKRGHYTSRIELITENAFETPKGYVTKQMVSHIEKNIREQPENYLWSHNRFRHKYRDEFAKQVI</sequence>
<evidence type="ECO:0000256" key="2">
    <source>
        <dbReference type="ARBA" id="ARBA00022475"/>
    </source>
</evidence>
<dbReference type="PANTHER" id="PTHR30606:SF10">
    <property type="entry name" value="PHOSPHATIDYLINOSITOL MANNOSIDE ACYLTRANSFERASE"/>
    <property type="match status" value="1"/>
</dbReference>
<proteinExistence type="predicted"/>
<keyword evidence="6 8" id="KW-0012">Acyltransferase</keyword>
<keyword evidence="4 8" id="KW-0808">Transferase</keyword>
<dbReference type="PANTHER" id="PTHR30606">
    <property type="entry name" value="LIPID A BIOSYNTHESIS LAUROYL ACYLTRANSFERASE"/>
    <property type="match status" value="1"/>
</dbReference>
<keyword evidence="5 7" id="KW-0472">Membrane</keyword>
<keyword evidence="7" id="KW-0812">Transmembrane</keyword>
<evidence type="ECO:0000256" key="4">
    <source>
        <dbReference type="ARBA" id="ARBA00022679"/>
    </source>
</evidence>
<comment type="caution">
    <text evidence="8">The sequence shown here is derived from an EMBL/GenBank/DDBJ whole genome shotgun (WGS) entry which is preliminary data.</text>
</comment>
<accession>A0A2W5F2U1</accession>
<keyword evidence="2" id="KW-1003">Cell membrane</keyword>
<evidence type="ECO:0000256" key="5">
    <source>
        <dbReference type="ARBA" id="ARBA00023136"/>
    </source>
</evidence>
<dbReference type="GO" id="GO:0009247">
    <property type="term" value="P:glycolipid biosynthetic process"/>
    <property type="evidence" value="ECO:0007669"/>
    <property type="project" value="UniProtKB-ARBA"/>
</dbReference>
<evidence type="ECO:0000313" key="8">
    <source>
        <dbReference type="EMBL" id="PZP49093.1"/>
    </source>
</evidence>
<gene>
    <name evidence="8" type="ORF">DI598_08650</name>
</gene>
<evidence type="ECO:0000256" key="6">
    <source>
        <dbReference type="ARBA" id="ARBA00023315"/>
    </source>
</evidence>
<keyword evidence="3" id="KW-0997">Cell inner membrane</keyword>